<dbReference type="Proteomes" id="UP000229703">
    <property type="component" value="Unassembled WGS sequence"/>
</dbReference>
<organism evidence="1 2">
    <name type="scientific">bacterium (Candidatus Ratteibacteria) CG_4_10_14_3_um_filter_41_18</name>
    <dbReference type="NCBI Taxonomy" id="2014287"/>
    <lineage>
        <taxon>Bacteria</taxon>
        <taxon>Candidatus Ratteibacteria</taxon>
    </lineage>
</organism>
<proteinExistence type="predicted"/>
<evidence type="ECO:0000313" key="2">
    <source>
        <dbReference type="Proteomes" id="UP000229703"/>
    </source>
</evidence>
<dbReference type="EMBL" id="PFJK01000171">
    <property type="protein sequence ID" value="PIX77244.1"/>
    <property type="molecule type" value="Genomic_DNA"/>
</dbReference>
<accession>A0A2M7M3H8</accession>
<feature type="non-terminal residue" evidence="1">
    <location>
        <position position="76"/>
    </location>
</feature>
<name>A0A2M7M3H8_9BACT</name>
<evidence type="ECO:0000313" key="1">
    <source>
        <dbReference type="EMBL" id="PIX77244.1"/>
    </source>
</evidence>
<reference evidence="2" key="1">
    <citation type="submission" date="2017-09" db="EMBL/GenBank/DDBJ databases">
        <title>Depth-based differentiation of microbial function through sediment-hosted aquifers and enrichment of novel symbionts in the deep terrestrial subsurface.</title>
        <authorList>
            <person name="Probst A.J."/>
            <person name="Ladd B."/>
            <person name="Jarett J.K."/>
            <person name="Geller-Mcgrath D.E."/>
            <person name="Sieber C.M.K."/>
            <person name="Emerson J.B."/>
            <person name="Anantharaman K."/>
            <person name="Thomas B.C."/>
            <person name="Malmstrom R."/>
            <person name="Stieglmeier M."/>
            <person name="Klingl A."/>
            <person name="Woyke T."/>
            <person name="Ryan C.M."/>
            <person name="Banfield J.F."/>
        </authorList>
    </citation>
    <scope>NUCLEOTIDE SEQUENCE [LARGE SCALE GENOMIC DNA]</scope>
</reference>
<dbReference type="AlphaFoldDB" id="A0A2M7M3H8"/>
<comment type="caution">
    <text evidence="1">The sequence shown here is derived from an EMBL/GenBank/DDBJ whole genome shotgun (WGS) entry which is preliminary data.</text>
</comment>
<sequence>MKFQGGYTMRDINLSQENLAVQWQYVKRNLRELGVIANFDNFERKAHQAIHIEELIQKGIYEEFTEQIGAARYEHA</sequence>
<gene>
    <name evidence="1" type="ORF">COZ37_03685</name>
</gene>
<protein>
    <submittedName>
        <fullName evidence="1">Uncharacterized protein</fullName>
    </submittedName>
</protein>